<reference evidence="2 3" key="1">
    <citation type="submission" date="2024-07" db="EMBL/GenBank/DDBJ databases">
        <title>Section-level genome sequencing and comparative genomics of Aspergillus sections Usti and Cavernicolus.</title>
        <authorList>
            <consortium name="Lawrence Berkeley National Laboratory"/>
            <person name="Nybo J.L."/>
            <person name="Vesth T.C."/>
            <person name="Theobald S."/>
            <person name="Frisvad J.C."/>
            <person name="Larsen T.O."/>
            <person name="Kjaerboelling I."/>
            <person name="Rothschild-Mancinelli K."/>
            <person name="Lyhne E.K."/>
            <person name="Kogle M.E."/>
            <person name="Barry K."/>
            <person name="Clum A."/>
            <person name="Na H."/>
            <person name="Ledsgaard L."/>
            <person name="Lin J."/>
            <person name="Lipzen A."/>
            <person name="Kuo A."/>
            <person name="Riley R."/>
            <person name="Mondo S."/>
            <person name="LaButti K."/>
            <person name="Haridas S."/>
            <person name="Pangalinan J."/>
            <person name="Salamov A.A."/>
            <person name="Simmons B.A."/>
            <person name="Magnuson J.K."/>
            <person name="Chen J."/>
            <person name="Drula E."/>
            <person name="Henrissat B."/>
            <person name="Wiebenga A."/>
            <person name="Lubbers R.J."/>
            <person name="Gomes A.C."/>
            <person name="Makela M.R."/>
            <person name="Stajich J."/>
            <person name="Grigoriev I.V."/>
            <person name="Mortensen U.H."/>
            <person name="De vries R.P."/>
            <person name="Baker S.E."/>
            <person name="Andersen M.R."/>
        </authorList>
    </citation>
    <scope>NUCLEOTIDE SEQUENCE [LARGE SCALE GENOMIC DNA]</scope>
    <source>
        <strain evidence="2 3">CBS 600.67</strain>
    </source>
</reference>
<feature type="signal peptide" evidence="1">
    <location>
        <begin position="1"/>
        <end position="16"/>
    </location>
</feature>
<name>A0ABR4I3D7_9EURO</name>
<evidence type="ECO:0000313" key="2">
    <source>
        <dbReference type="EMBL" id="KAL2822256.1"/>
    </source>
</evidence>
<organism evidence="2 3">
    <name type="scientific">Aspergillus cavernicola</name>
    <dbReference type="NCBI Taxonomy" id="176166"/>
    <lineage>
        <taxon>Eukaryota</taxon>
        <taxon>Fungi</taxon>
        <taxon>Dikarya</taxon>
        <taxon>Ascomycota</taxon>
        <taxon>Pezizomycotina</taxon>
        <taxon>Eurotiomycetes</taxon>
        <taxon>Eurotiomycetidae</taxon>
        <taxon>Eurotiales</taxon>
        <taxon>Aspergillaceae</taxon>
        <taxon>Aspergillus</taxon>
        <taxon>Aspergillus subgen. Nidulantes</taxon>
    </lineage>
</organism>
<dbReference type="EMBL" id="JBFXLS010000059">
    <property type="protein sequence ID" value="KAL2822256.1"/>
    <property type="molecule type" value="Genomic_DNA"/>
</dbReference>
<keyword evidence="1" id="KW-0732">Signal</keyword>
<comment type="caution">
    <text evidence="2">The sequence shown here is derived from an EMBL/GenBank/DDBJ whole genome shotgun (WGS) entry which is preliminary data.</text>
</comment>
<accession>A0ABR4I3D7</accession>
<keyword evidence="3" id="KW-1185">Reference proteome</keyword>
<protein>
    <recommendedName>
        <fullName evidence="4">Secreted protein</fullName>
    </recommendedName>
</protein>
<evidence type="ECO:0000256" key="1">
    <source>
        <dbReference type="SAM" id="SignalP"/>
    </source>
</evidence>
<sequence>MLSSFTMIQLIGLLIAESRQSLVELFMRMQSSSRMDLRLRSACFRWRFEVKMDKILPIIGLNLRMAHQRLTSVLVFQASQTSLS</sequence>
<gene>
    <name evidence="2" type="ORF">BDW59DRAFT_103803</name>
</gene>
<dbReference type="Proteomes" id="UP001610335">
    <property type="component" value="Unassembled WGS sequence"/>
</dbReference>
<feature type="chain" id="PRO_5045086304" description="Secreted protein" evidence="1">
    <location>
        <begin position="17"/>
        <end position="84"/>
    </location>
</feature>
<proteinExistence type="predicted"/>
<evidence type="ECO:0008006" key="4">
    <source>
        <dbReference type="Google" id="ProtNLM"/>
    </source>
</evidence>
<evidence type="ECO:0000313" key="3">
    <source>
        <dbReference type="Proteomes" id="UP001610335"/>
    </source>
</evidence>